<dbReference type="Proteomes" id="UP000008022">
    <property type="component" value="Unassembled WGS sequence"/>
</dbReference>
<dbReference type="EnsemblPlants" id="ORUFI08G25540.1">
    <property type="protein sequence ID" value="ORUFI08G25540.1"/>
    <property type="gene ID" value="ORUFI08G25540"/>
</dbReference>
<feature type="coiled-coil region" evidence="1">
    <location>
        <begin position="1183"/>
        <end position="1210"/>
    </location>
</feature>
<keyword evidence="4" id="KW-1185">Reference proteome</keyword>
<organism evidence="3 4">
    <name type="scientific">Oryza rufipogon</name>
    <name type="common">Brownbeard rice</name>
    <name type="synonym">Asian wild rice</name>
    <dbReference type="NCBI Taxonomy" id="4529"/>
    <lineage>
        <taxon>Eukaryota</taxon>
        <taxon>Viridiplantae</taxon>
        <taxon>Streptophyta</taxon>
        <taxon>Embryophyta</taxon>
        <taxon>Tracheophyta</taxon>
        <taxon>Spermatophyta</taxon>
        <taxon>Magnoliopsida</taxon>
        <taxon>Liliopsida</taxon>
        <taxon>Poales</taxon>
        <taxon>Poaceae</taxon>
        <taxon>BOP clade</taxon>
        <taxon>Oryzoideae</taxon>
        <taxon>Oryzeae</taxon>
        <taxon>Oryzinae</taxon>
        <taxon>Oryza</taxon>
    </lineage>
</organism>
<proteinExistence type="predicted"/>
<feature type="compositionally biased region" description="Low complexity" evidence="2">
    <location>
        <begin position="1"/>
        <end position="16"/>
    </location>
</feature>
<dbReference type="GO" id="GO:0048364">
    <property type="term" value="P:root development"/>
    <property type="evidence" value="ECO:0007669"/>
    <property type="project" value="InterPro"/>
</dbReference>
<evidence type="ECO:0000256" key="1">
    <source>
        <dbReference type="SAM" id="Coils"/>
    </source>
</evidence>
<feature type="compositionally biased region" description="Basic and acidic residues" evidence="2">
    <location>
        <begin position="25"/>
        <end position="34"/>
    </location>
</feature>
<evidence type="ECO:0000313" key="3">
    <source>
        <dbReference type="EnsemblPlants" id="ORUFI08G25540.1"/>
    </source>
</evidence>
<evidence type="ECO:0000313" key="4">
    <source>
        <dbReference type="Proteomes" id="UP000008022"/>
    </source>
</evidence>
<accession>A0A0E0QM61</accession>
<protein>
    <submittedName>
        <fullName evidence="3">Uncharacterized protein</fullName>
    </submittedName>
</protein>
<dbReference type="HOGENOM" id="CLU_231724_0_0_1"/>
<dbReference type="PANTHER" id="PTHR33070:SF15">
    <property type="entry name" value="OS08G0552400 PROTEIN"/>
    <property type="match status" value="1"/>
</dbReference>
<evidence type="ECO:0000256" key="2">
    <source>
        <dbReference type="SAM" id="MobiDB-lite"/>
    </source>
</evidence>
<feature type="coiled-coil region" evidence="1">
    <location>
        <begin position="1123"/>
        <end position="1157"/>
    </location>
</feature>
<dbReference type="PANTHER" id="PTHR33070">
    <property type="entry name" value="OS06G0725500 PROTEIN"/>
    <property type="match status" value="1"/>
</dbReference>
<sequence length="2155" mass="242797">MRRSPAGGEDAGAAGREIGGRRRRRAEESRPREQRVGGQYNVLFGLSWFESRTKYRPLATGMAFHQRSISLPSRPLSKVEEELHSLEACVSSPSMTIEMISDVLRRLDDIYNSIEQIMCLPSNQICSSQQRKLLDGEMECSLELLDICNAMSEVFTELKAIIQDLQVSLRKGDNAVAKIHSYIRLVKKAKKHFKKTVKVASDKEDCKIVKLLSKAREITTSLLESTMHLLSKQIQMPKLSLISKAFQKKNPSAASEILRLGLDLCSGDWSRAGVEEELHSIEAWISSPSLTIEMISDGLRSLVDIYSTIEKIMCLPSNQVCSSQQRKLLDREMECSLELLDLCNGMNEVFTELKAIIQDLQVSLRKGDNAAVQTKIQSYIRLVKKAKKHSKKTVKKVVSDKEECKIVKLLSEAREITTSLFESTIHLLSKQIAMPKLSLISKAFQKKNSVICNEEQLQVLECCIRDLEAGAALLFRRLVQSRTHQRQSLAIDMAFHQRSISLPSRPLSKVEEELHSIEACISSPSLTIETISDGLRRLGDIYSSIEEIMCLPSNQVCSSEQRRLLDGEMECSLELLDLCNAMNEVFTELKAIIQDLQVSLRKGDDAVLQAKIQSYIRLVKKAKKHFKTVKKVASNKEDCKIVKLLSEAREITTSLFQPTVHLLSKQIEMPKLSLISRAFQKKNLVVCNEEQLQVLECCITDLEAGAGLLFRRLVQSRDLYICSLERRQGSHPVVRRAAKKAQRHIRRITGGGSSKPAASEAREIAVAALETAAAKLLPKQIATMSSSSRWSQLVSKKKRDASCEESSCRIGAVYNNIEEIICLPSSQAQLCQNQQRKAVEQELEHSLVLLDLCNSIQESVSKLKTSIQEMQLVHKRRDATVVQANIQYFTRLTKKVQKQSKKISKKSASAEQEGSRVIKLLAEAREVAISMLESSSHLLSKKITTSNSSKWSLVSKAFQKTRLACQEEQLQALEFAIVDLESGVETLIGGVYRNIEEIMCFPSSQVLLCQPQQRKAAEQELERSLILLDLCNAMQESFCELKASIQDMQLAIKRADDAAVQAKVQSFIRLTKKAQKQSKKISKKSASDDQEGCTVLKLSAEAREAAISMIVKPNSSRWSLVSKAFQKARIACQEEQLQALELDISDLESGVETLFRRLIQSRPQQRKAAEQELERSLVLLDLCNAMQESISELKASIQDMQLAIKRADDATVQAKVQSLIRLSKKAQKQSKKISKKSASDDQEGCRVLKLSAEAREIVMPNSSRWSLVSKAFQKARIACQEEQLLALELDISDIESRVETLFRRLIQNRVSLLNALSLPLSKFEDELHSIEAYVSSPSKTTKMISDGLRRLGDTYSSIEETMCLPSNQVCSSQQRKLFDREMEYSLELLDLCNTMNEVFTELKSIIQDLQLFKPRSSHTSGWFKPRSQSYIRLVKKAKKHSKKTVKKVASDKEDSKMVKLLSNAREITTSLFESTLDLLSKQIAMPKFSLISKAFQKKNAVICNEEQLQVLECCIADLEAGAGLLFRRLVQTRQRKLFDREMECSLELLDLCNAMNEVFTELKSIIQDLQVSLRKGDDAVVHSSQDPKILSYIRLVKKAKKHSKKTVKKVASDMEDSKKVKLLSNARQITTSLFESTLDLLSKQIVLPKLSLISKAFQKKNSVICNEEQLQALECCIGDLEAGAVLLFRRLVQSRHKEAELATDMAFHQRSISLPSRPLSKVEDELHSIEACISSPSTTIEVVSDGLRRLGDIYSSIVEIMCLPSNQICSSQQRRLLDGEMECSLQLLDLCNSMSEVFTELKVIIQDLQVHLRKGDGAVVQAKIQSFIRLMKNAKKHSKKTVKKVVSDNDCRIVKLMSEAREITTSLFESILYLLSKQITMPKSSLIPKAFQKKNLVICNEEQLQALECCIGDLEAGAGLLFRRLIQTRVEEELCILDACISSPSTTLDTMCEGLRRLANIYSSIEEIMCLPSNQVFSSQRRKLLDGEMECSLELLDLCNVMHEDFTELKAIIQDMQVALRKGDDAAVQSKTQSYYRLLKKAKKHFKTAKKVTYEKEDCRMARLLREARHISTSMLESTLHLLSKQIEMPKQSLVSKAFNKKKVVICEEEQLQNHKELSIGPEHSLVYSGLNRMAAKDSAGNARHCEDTADTVCY</sequence>
<keyword evidence="1" id="KW-0175">Coiled coil</keyword>
<dbReference type="Gramene" id="ORUFI08G25540.1">
    <property type="protein sequence ID" value="ORUFI08G25540.1"/>
    <property type="gene ID" value="ORUFI08G25540"/>
</dbReference>
<reference evidence="4" key="1">
    <citation type="submission" date="2013-06" db="EMBL/GenBank/DDBJ databases">
        <authorList>
            <person name="Zhao Q."/>
        </authorList>
    </citation>
    <scope>NUCLEOTIDE SEQUENCE</scope>
    <source>
        <strain evidence="4">cv. W1943</strain>
    </source>
</reference>
<dbReference type="GO" id="GO:0048367">
    <property type="term" value="P:shoot system development"/>
    <property type="evidence" value="ECO:0007669"/>
    <property type="project" value="InterPro"/>
</dbReference>
<dbReference type="InterPro" id="IPR004320">
    <property type="entry name" value="BPS1_pln"/>
</dbReference>
<feature type="region of interest" description="Disordered" evidence="2">
    <location>
        <begin position="1"/>
        <end position="34"/>
    </location>
</feature>
<reference evidence="3" key="2">
    <citation type="submission" date="2015-06" db="UniProtKB">
        <authorList>
            <consortium name="EnsemblPlants"/>
        </authorList>
    </citation>
    <scope>IDENTIFICATION</scope>
</reference>
<dbReference type="eggNOG" id="ENOG502QUY1">
    <property type="taxonomic scope" value="Eukaryota"/>
</dbReference>
<name>A0A0E0QM61_ORYRU</name>
<dbReference type="Pfam" id="PF03087">
    <property type="entry name" value="BPS1"/>
    <property type="match status" value="11"/>
</dbReference>